<dbReference type="Gene3D" id="1.10.940.10">
    <property type="entry name" value="NusB-like"/>
    <property type="match status" value="1"/>
</dbReference>
<dbReference type="InterPro" id="IPR006027">
    <property type="entry name" value="NusB_RsmB_TIM44"/>
</dbReference>
<reference evidence="8" key="1">
    <citation type="journal article" date="2014" name="Sci. Data">
        <title>Genomes of diverse isolates of the marine cyanobacterium Prochlorococcus.</title>
        <authorList>
            <person name="Biller S."/>
            <person name="Berube P."/>
            <person name="Thompson J."/>
            <person name="Kelly L."/>
            <person name="Roggensack S."/>
            <person name="Awad L."/>
            <person name="Roache-Johnson K."/>
            <person name="Ding H."/>
            <person name="Giovannoni S.J."/>
            <person name="Moore L.R."/>
            <person name="Chisholm S.W."/>
        </authorList>
    </citation>
    <scope>NUCLEOTIDE SEQUENCE [LARGE SCALE GENOMIC DNA]</scope>
    <source>
        <strain evidence="8">PAC1</strain>
    </source>
</reference>
<evidence type="ECO:0000313" key="7">
    <source>
        <dbReference type="EMBL" id="KGG20645.1"/>
    </source>
</evidence>
<evidence type="ECO:0000313" key="8">
    <source>
        <dbReference type="Proteomes" id="UP000030392"/>
    </source>
</evidence>
<dbReference type="Proteomes" id="UP000030392">
    <property type="component" value="Unassembled WGS sequence"/>
</dbReference>
<protein>
    <submittedName>
        <fullName evidence="7">Transcription termination protein NusB</fullName>
    </submittedName>
</protein>
<sequence length="208" mass="23989">MQLKSISRELALLLLGQIKKKDINKLNIESLLSKAIESLTQHWREQLDSCASQLEKANQELLDSEFQVDAGLLIKSQNYLKTCLIDSENILNCLSESIELPRLLALVDQKEIRELALRRVDLVIEKQDEIDHTLDSVMEGWRLKRLPRIDRDILRLAWVDLIDFNTPMAVTCNEAVNLANRYSDEQGRRMINGVLRKLQNSSLILKLK</sequence>
<dbReference type="GO" id="GO:0005829">
    <property type="term" value="C:cytosol"/>
    <property type="evidence" value="ECO:0007669"/>
    <property type="project" value="TreeGrafter"/>
</dbReference>
<accession>A0A0A2C6Y5</accession>
<dbReference type="AlphaFoldDB" id="A0A0A2C6Y5"/>
<keyword evidence="4" id="KW-0805">Transcription regulation</keyword>
<proteinExistence type="inferred from homology"/>
<gene>
    <name evidence="7" type="ORF">EV03_1146</name>
</gene>
<dbReference type="Pfam" id="PF01029">
    <property type="entry name" value="NusB"/>
    <property type="match status" value="1"/>
</dbReference>
<keyword evidence="3" id="KW-0694">RNA-binding</keyword>
<evidence type="ECO:0000256" key="4">
    <source>
        <dbReference type="ARBA" id="ARBA00023015"/>
    </source>
</evidence>
<evidence type="ECO:0000256" key="1">
    <source>
        <dbReference type="ARBA" id="ARBA00005952"/>
    </source>
</evidence>
<keyword evidence="5" id="KW-0804">Transcription</keyword>
<evidence type="ECO:0000256" key="3">
    <source>
        <dbReference type="ARBA" id="ARBA00022884"/>
    </source>
</evidence>
<dbReference type="GO" id="GO:0031564">
    <property type="term" value="P:transcription antitermination"/>
    <property type="evidence" value="ECO:0007669"/>
    <property type="project" value="UniProtKB-KW"/>
</dbReference>
<evidence type="ECO:0000259" key="6">
    <source>
        <dbReference type="Pfam" id="PF01029"/>
    </source>
</evidence>
<evidence type="ECO:0000256" key="5">
    <source>
        <dbReference type="ARBA" id="ARBA00023163"/>
    </source>
</evidence>
<dbReference type="PANTHER" id="PTHR11078">
    <property type="entry name" value="N UTILIZATION SUBSTANCE PROTEIN B-RELATED"/>
    <property type="match status" value="1"/>
</dbReference>
<dbReference type="RefSeq" id="WP_036906070.1">
    <property type="nucleotide sequence ID" value="NZ_CP138967.1"/>
</dbReference>
<dbReference type="EMBL" id="JNAX01000011">
    <property type="protein sequence ID" value="KGG20645.1"/>
    <property type="molecule type" value="Genomic_DNA"/>
</dbReference>
<dbReference type="InterPro" id="IPR011605">
    <property type="entry name" value="NusB_fam"/>
</dbReference>
<evidence type="ECO:0000256" key="2">
    <source>
        <dbReference type="ARBA" id="ARBA00022814"/>
    </source>
</evidence>
<comment type="caution">
    <text evidence="7">The sequence shown here is derived from an EMBL/GenBank/DDBJ whole genome shotgun (WGS) entry which is preliminary data.</text>
</comment>
<dbReference type="InterPro" id="IPR035926">
    <property type="entry name" value="NusB-like_sf"/>
</dbReference>
<comment type="similarity">
    <text evidence="1">Belongs to the NusB family.</text>
</comment>
<feature type="domain" description="NusB/RsmB/TIM44" evidence="6">
    <location>
        <begin position="103"/>
        <end position="199"/>
    </location>
</feature>
<keyword evidence="2" id="KW-0889">Transcription antitermination</keyword>
<dbReference type="NCBIfam" id="TIGR01951">
    <property type="entry name" value="nusB"/>
    <property type="match status" value="1"/>
</dbReference>
<dbReference type="GO" id="GO:0003723">
    <property type="term" value="F:RNA binding"/>
    <property type="evidence" value="ECO:0007669"/>
    <property type="project" value="UniProtKB-KW"/>
</dbReference>
<name>A0A0A2C6Y5_PROMR</name>
<organism evidence="7 8">
    <name type="scientific">Prochlorococcus marinus str. PAC1</name>
    <dbReference type="NCBI Taxonomy" id="59924"/>
    <lineage>
        <taxon>Bacteria</taxon>
        <taxon>Bacillati</taxon>
        <taxon>Cyanobacteriota</taxon>
        <taxon>Cyanophyceae</taxon>
        <taxon>Synechococcales</taxon>
        <taxon>Prochlorococcaceae</taxon>
        <taxon>Prochlorococcus</taxon>
    </lineage>
</organism>
<dbReference type="SUPFAM" id="SSF48013">
    <property type="entry name" value="NusB-like"/>
    <property type="match status" value="1"/>
</dbReference>
<dbReference type="GO" id="GO:0006353">
    <property type="term" value="P:DNA-templated transcription termination"/>
    <property type="evidence" value="ECO:0007669"/>
    <property type="project" value="InterPro"/>
</dbReference>
<dbReference type="PANTHER" id="PTHR11078:SF3">
    <property type="entry name" value="ANTITERMINATION NUSB DOMAIN-CONTAINING PROTEIN"/>
    <property type="match status" value="1"/>
</dbReference>